<protein>
    <submittedName>
        <fullName evidence="1">473_t:CDS:1</fullName>
    </submittedName>
</protein>
<organism evidence="1 2">
    <name type="scientific">Acaulospora colombiana</name>
    <dbReference type="NCBI Taxonomy" id="27376"/>
    <lineage>
        <taxon>Eukaryota</taxon>
        <taxon>Fungi</taxon>
        <taxon>Fungi incertae sedis</taxon>
        <taxon>Mucoromycota</taxon>
        <taxon>Glomeromycotina</taxon>
        <taxon>Glomeromycetes</taxon>
        <taxon>Diversisporales</taxon>
        <taxon>Acaulosporaceae</taxon>
        <taxon>Acaulospora</taxon>
    </lineage>
</organism>
<reference evidence="1" key="1">
    <citation type="submission" date="2021-06" db="EMBL/GenBank/DDBJ databases">
        <authorList>
            <person name="Kallberg Y."/>
            <person name="Tangrot J."/>
            <person name="Rosling A."/>
        </authorList>
    </citation>
    <scope>NUCLEOTIDE SEQUENCE</scope>
    <source>
        <strain evidence="1">CL356</strain>
    </source>
</reference>
<accession>A0ACA9MEC9</accession>
<dbReference type="Proteomes" id="UP000789525">
    <property type="component" value="Unassembled WGS sequence"/>
</dbReference>
<evidence type="ECO:0000313" key="1">
    <source>
        <dbReference type="EMBL" id="CAG8587176.1"/>
    </source>
</evidence>
<proteinExistence type="predicted"/>
<evidence type="ECO:0000313" key="2">
    <source>
        <dbReference type="Proteomes" id="UP000789525"/>
    </source>
</evidence>
<keyword evidence="2" id="KW-1185">Reference proteome</keyword>
<feature type="non-terminal residue" evidence="1">
    <location>
        <position position="401"/>
    </location>
</feature>
<comment type="caution">
    <text evidence="1">The sequence shown here is derived from an EMBL/GenBank/DDBJ whole genome shotgun (WGS) entry which is preliminary data.</text>
</comment>
<name>A0ACA9MEC9_9GLOM</name>
<dbReference type="EMBL" id="CAJVPT010012387">
    <property type="protein sequence ID" value="CAG8587176.1"/>
    <property type="molecule type" value="Genomic_DNA"/>
</dbReference>
<gene>
    <name evidence="1" type="ORF">ACOLOM_LOCUS6190</name>
</gene>
<sequence length="401" mass="45111">SVAEDLPILENSCLQQAAPSPFDYILCTLERLLLEDPYKRHSHCLFIKLPSIISTKGVASARKNLIKSLSNESTSPKTASKTDSNKEQYLTHQRSCSMEPSVMTPEDNLNGIIPGFQRPPEICVDYLSHDWKVEDDIWTSWKVMSKQKKEIDNGVRLENASWRTWAKQKYKLKTVNPELLNWHKDSDVTWLYGPLHTAWLPRKKEDEQKLSTATVNEYNLSSGCHKSCLKKKSISEILCPPVKGKYPSLVASNSDTQLYQKNQNDDGDSDCDSASTCSSVSGPTTPVTGPTKSIMLSTSRRDQSPPRHHIRFNDQVEQCIAVDSTDGDDDQPNASDSESSSDDGLEMKISRKKRKDRRTIFKLAPTKLKYDRLCNNEYSALYTRRKPADSSNSASSTPPAT</sequence>
<feature type="non-terminal residue" evidence="1">
    <location>
        <position position="1"/>
    </location>
</feature>